<protein>
    <recommendedName>
        <fullName evidence="1">Heterokaryon incompatibility domain-containing protein</fullName>
    </recommendedName>
</protein>
<dbReference type="InterPro" id="IPR052895">
    <property type="entry name" value="HetReg/Transcr_Mod"/>
</dbReference>
<dbReference type="PANTHER" id="PTHR24148:SF64">
    <property type="entry name" value="HETEROKARYON INCOMPATIBILITY DOMAIN-CONTAINING PROTEIN"/>
    <property type="match status" value="1"/>
</dbReference>
<feature type="domain" description="Heterokaryon incompatibility" evidence="1">
    <location>
        <begin position="55"/>
        <end position="138"/>
    </location>
</feature>
<reference evidence="2 3" key="1">
    <citation type="submission" date="2023-10" db="EMBL/GenBank/DDBJ databases">
        <title>Draft genome sequence of Xylaria bambusicola isolate GMP-LS, the root and basal stem rot pathogen of sugarcane in Indonesia.</title>
        <authorList>
            <person name="Selvaraj P."/>
            <person name="Muralishankar V."/>
            <person name="Muruganantham S."/>
            <person name="Sp S."/>
            <person name="Haryani S."/>
            <person name="Lau K.J.X."/>
            <person name="Naqvi N.I."/>
        </authorList>
    </citation>
    <scope>NUCLEOTIDE SEQUENCE [LARGE SCALE GENOMIC DNA]</scope>
    <source>
        <strain evidence="2">GMP-LS</strain>
    </source>
</reference>
<dbReference type="PANTHER" id="PTHR24148">
    <property type="entry name" value="ANKYRIN REPEAT DOMAIN-CONTAINING PROTEIN 39 HOMOLOG-RELATED"/>
    <property type="match status" value="1"/>
</dbReference>
<keyword evidence="3" id="KW-1185">Reference proteome</keyword>
<evidence type="ECO:0000313" key="2">
    <source>
        <dbReference type="EMBL" id="KAK5627459.1"/>
    </source>
</evidence>
<dbReference type="Pfam" id="PF06985">
    <property type="entry name" value="HET"/>
    <property type="match status" value="1"/>
</dbReference>
<proteinExistence type="predicted"/>
<dbReference type="EMBL" id="JAWHQM010000005">
    <property type="protein sequence ID" value="KAK5627459.1"/>
    <property type="molecule type" value="Genomic_DNA"/>
</dbReference>
<dbReference type="InterPro" id="IPR010730">
    <property type="entry name" value="HET"/>
</dbReference>
<evidence type="ECO:0000259" key="1">
    <source>
        <dbReference type="Pfam" id="PF06985"/>
    </source>
</evidence>
<evidence type="ECO:0000313" key="3">
    <source>
        <dbReference type="Proteomes" id="UP001305414"/>
    </source>
</evidence>
<sequence length="146" mass="16866">MAQRRLVKLPLQPYRYQPLPSSAQTRIIVLEPSVDAPAPLVCRIEELRIESDEGFQALSYTWGEPSFTETLIVDKVCFLRITPNLRDALRRFRLPSNPRRLWVDAVCINQKDEEEKGKQIPFMDVIYRGASAVLVWLGIIPHRQHA</sequence>
<organism evidence="2 3">
    <name type="scientific">Xylaria bambusicola</name>
    <dbReference type="NCBI Taxonomy" id="326684"/>
    <lineage>
        <taxon>Eukaryota</taxon>
        <taxon>Fungi</taxon>
        <taxon>Dikarya</taxon>
        <taxon>Ascomycota</taxon>
        <taxon>Pezizomycotina</taxon>
        <taxon>Sordariomycetes</taxon>
        <taxon>Xylariomycetidae</taxon>
        <taxon>Xylariales</taxon>
        <taxon>Xylariaceae</taxon>
        <taxon>Xylaria</taxon>
    </lineage>
</organism>
<accession>A0AAN7UEB6</accession>
<gene>
    <name evidence="2" type="ORF">RRF57_003174</name>
</gene>
<name>A0AAN7UEB6_9PEZI</name>
<dbReference type="Proteomes" id="UP001305414">
    <property type="component" value="Unassembled WGS sequence"/>
</dbReference>
<comment type="caution">
    <text evidence="2">The sequence shown here is derived from an EMBL/GenBank/DDBJ whole genome shotgun (WGS) entry which is preliminary data.</text>
</comment>
<dbReference type="AlphaFoldDB" id="A0AAN7UEB6"/>